<feature type="transmembrane region" description="Helical" evidence="2">
    <location>
        <begin position="323"/>
        <end position="344"/>
    </location>
</feature>
<organism evidence="3 4">
    <name type="scientific">Thalassoglobus neptunius</name>
    <dbReference type="NCBI Taxonomy" id="1938619"/>
    <lineage>
        <taxon>Bacteria</taxon>
        <taxon>Pseudomonadati</taxon>
        <taxon>Planctomycetota</taxon>
        <taxon>Planctomycetia</taxon>
        <taxon>Planctomycetales</taxon>
        <taxon>Planctomycetaceae</taxon>
        <taxon>Thalassoglobus</taxon>
    </lineage>
</organism>
<protein>
    <submittedName>
        <fullName evidence="3">Major Facilitator Superfamily protein</fullName>
    </submittedName>
</protein>
<dbReference type="Proteomes" id="UP000317243">
    <property type="component" value="Unassembled WGS sequence"/>
</dbReference>
<feature type="transmembrane region" description="Helical" evidence="2">
    <location>
        <begin position="365"/>
        <end position="383"/>
    </location>
</feature>
<gene>
    <name evidence="3" type="ORF">KOR42_30180</name>
</gene>
<feature type="transmembrane region" description="Helical" evidence="2">
    <location>
        <begin position="395"/>
        <end position="417"/>
    </location>
</feature>
<dbReference type="PANTHER" id="PTHR23526">
    <property type="entry name" value="INTEGRAL MEMBRANE TRANSPORT PROTEIN-RELATED"/>
    <property type="match status" value="1"/>
</dbReference>
<comment type="caution">
    <text evidence="3">The sequence shown here is derived from an EMBL/GenBank/DDBJ whole genome shotgun (WGS) entry which is preliminary data.</text>
</comment>
<dbReference type="RefSeq" id="WP_197441195.1">
    <property type="nucleotide sequence ID" value="NZ_SIHI01000006.1"/>
</dbReference>
<name>A0A5C5WR92_9PLAN</name>
<reference evidence="3 4" key="1">
    <citation type="submission" date="2019-02" db="EMBL/GenBank/DDBJ databases">
        <title>Deep-cultivation of Planctomycetes and their phenomic and genomic characterization uncovers novel biology.</title>
        <authorList>
            <person name="Wiegand S."/>
            <person name="Jogler M."/>
            <person name="Boedeker C."/>
            <person name="Pinto D."/>
            <person name="Vollmers J."/>
            <person name="Rivas-Marin E."/>
            <person name="Kohn T."/>
            <person name="Peeters S.H."/>
            <person name="Heuer A."/>
            <person name="Rast P."/>
            <person name="Oberbeckmann S."/>
            <person name="Bunk B."/>
            <person name="Jeske O."/>
            <person name="Meyerdierks A."/>
            <person name="Storesund J.E."/>
            <person name="Kallscheuer N."/>
            <person name="Luecker S."/>
            <person name="Lage O.M."/>
            <person name="Pohl T."/>
            <person name="Merkel B.J."/>
            <person name="Hornburger P."/>
            <person name="Mueller R.-W."/>
            <person name="Bruemmer F."/>
            <person name="Labrenz M."/>
            <person name="Spormann A.M."/>
            <person name="Op Den Camp H."/>
            <person name="Overmann J."/>
            <person name="Amann R."/>
            <person name="Jetten M.S.M."/>
            <person name="Mascher T."/>
            <person name="Medema M.H."/>
            <person name="Devos D.P."/>
            <person name="Kaster A.-K."/>
            <person name="Ovreas L."/>
            <person name="Rohde M."/>
            <person name="Galperin M.Y."/>
            <person name="Jogler C."/>
        </authorList>
    </citation>
    <scope>NUCLEOTIDE SEQUENCE [LARGE SCALE GENOMIC DNA]</scope>
    <source>
        <strain evidence="3 4">KOR42</strain>
    </source>
</reference>
<keyword evidence="2" id="KW-1133">Transmembrane helix</keyword>
<dbReference type="EMBL" id="SIHI01000006">
    <property type="protein sequence ID" value="TWT52332.1"/>
    <property type="molecule type" value="Genomic_DNA"/>
</dbReference>
<feature type="transmembrane region" description="Helical" evidence="2">
    <location>
        <begin position="109"/>
        <end position="133"/>
    </location>
</feature>
<evidence type="ECO:0000256" key="2">
    <source>
        <dbReference type="SAM" id="Phobius"/>
    </source>
</evidence>
<feature type="transmembrane region" description="Helical" evidence="2">
    <location>
        <begin position="79"/>
        <end position="103"/>
    </location>
</feature>
<accession>A0A5C5WR92</accession>
<dbReference type="AlphaFoldDB" id="A0A5C5WR92"/>
<feature type="transmembrane region" description="Helical" evidence="2">
    <location>
        <begin position="184"/>
        <end position="208"/>
    </location>
</feature>
<evidence type="ECO:0000313" key="4">
    <source>
        <dbReference type="Proteomes" id="UP000317243"/>
    </source>
</evidence>
<dbReference type="InterPro" id="IPR052528">
    <property type="entry name" value="Sugar_transport-like"/>
</dbReference>
<keyword evidence="2" id="KW-0472">Membrane</keyword>
<keyword evidence="2" id="KW-0812">Transmembrane</keyword>
<evidence type="ECO:0000256" key="1">
    <source>
        <dbReference type="SAM" id="MobiDB-lite"/>
    </source>
</evidence>
<feature type="region of interest" description="Disordered" evidence="1">
    <location>
        <begin position="426"/>
        <end position="449"/>
    </location>
</feature>
<dbReference type="PANTHER" id="PTHR23526:SF2">
    <property type="entry name" value="MAJOR FACILITATOR SUPERFAMILY (MFS) PROFILE DOMAIN-CONTAINING PROTEIN"/>
    <property type="match status" value="1"/>
</dbReference>
<dbReference type="SUPFAM" id="SSF103473">
    <property type="entry name" value="MFS general substrate transporter"/>
    <property type="match status" value="1"/>
</dbReference>
<feature type="transmembrane region" description="Helical" evidence="2">
    <location>
        <begin position="243"/>
        <end position="264"/>
    </location>
</feature>
<proteinExistence type="predicted"/>
<sequence length="449" mass="50449">MPNGTRKFSTETVTRLVMLSQALFTAGNSLTTGGFLNYFIYEFEQSALYLAAIQVAPECAESLGVFTRRILYWFRGRKRLWICGLIIARLTALVIPAVFLFLPERFNNLSLSIILAAIIVWYLAQGISYCAYISWLSDLVPEQNWGTFFSRRRIAGLIVSIIVPTSFGLLRSRLISEWPSDCKLWSYLVIFGTGAALALSSILPMLSLPETKTPITTKIIPKYSRTRWKELSPSFRWLLCSRWWLAFFQGLTQVALFKFSVSVLHVSLETYYVLTAMMLLLQIVAARWAGAMCDRDQDRKITILGLLIVSCAMPFWMTATPQFWWLIVGANLAWGAFGIVNVGLQNLTLKLAPVSDNSLHISLSRQWSGLIAGIAGLLGGYYLDWAFKQSEIAPNLVYTMIFGVSWFGRMTAPLFLLPVVQPTSRQSASDESLGADESDRITETNRPTS</sequence>
<feature type="transmembrane region" description="Helical" evidence="2">
    <location>
        <begin position="270"/>
        <end position="289"/>
    </location>
</feature>
<feature type="transmembrane region" description="Helical" evidence="2">
    <location>
        <begin position="301"/>
        <end position="317"/>
    </location>
</feature>
<keyword evidence="4" id="KW-1185">Reference proteome</keyword>
<dbReference type="Gene3D" id="1.20.1250.20">
    <property type="entry name" value="MFS general substrate transporter like domains"/>
    <property type="match status" value="1"/>
</dbReference>
<dbReference type="InterPro" id="IPR036259">
    <property type="entry name" value="MFS_trans_sf"/>
</dbReference>
<feature type="transmembrane region" description="Helical" evidence="2">
    <location>
        <begin position="154"/>
        <end position="172"/>
    </location>
</feature>
<evidence type="ECO:0000313" key="3">
    <source>
        <dbReference type="EMBL" id="TWT52332.1"/>
    </source>
</evidence>